<protein>
    <submittedName>
        <fullName evidence="1">Uncharacterized protein</fullName>
    </submittedName>
</protein>
<evidence type="ECO:0000313" key="1">
    <source>
        <dbReference type="EMBL" id="GFT26978.1"/>
    </source>
</evidence>
<dbReference type="Proteomes" id="UP000887013">
    <property type="component" value="Unassembled WGS sequence"/>
</dbReference>
<comment type="caution">
    <text evidence="1">The sequence shown here is derived from an EMBL/GenBank/DDBJ whole genome shotgun (WGS) entry which is preliminary data.</text>
</comment>
<evidence type="ECO:0000313" key="2">
    <source>
        <dbReference type="Proteomes" id="UP000887013"/>
    </source>
</evidence>
<accession>A0A8X6NPE4</accession>
<dbReference type="AlphaFoldDB" id="A0A8X6NPE4"/>
<dbReference type="EMBL" id="BMAW01012100">
    <property type="protein sequence ID" value="GFT26978.1"/>
    <property type="molecule type" value="Genomic_DNA"/>
</dbReference>
<keyword evidence="2" id="KW-1185">Reference proteome</keyword>
<organism evidence="1 2">
    <name type="scientific">Nephila pilipes</name>
    <name type="common">Giant wood spider</name>
    <name type="synonym">Nephila maculata</name>
    <dbReference type="NCBI Taxonomy" id="299642"/>
    <lineage>
        <taxon>Eukaryota</taxon>
        <taxon>Metazoa</taxon>
        <taxon>Ecdysozoa</taxon>
        <taxon>Arthropoda</taxon>
        <taxon>Chelicerata</taxon>
        <taxon>Arachnida</taxon>
        <taxon>Araneae</taxon>
        <taxon>Araneomorphae</taxon>
        <taxon>Entelegynae</taxon>
        <taxon>Araneoidea</taxon>
        <taxon>Nephilidae</taxon>
        <taxon>Nephila</taxon>
    </lineage>
</organism>
<sequence length="35" mass="3991">EGDGDIDKYSNVLSSERIRDAVSFRKIYGMELGNR</sequence>
<feature type="non-terminal residue" evidence="1">
    <location>
        <position position="1"/>
    </location>
</feature>
<reference evidence="1" key="1">
    <citation type="submission" date="2020-08" db="EMBL/GenBank/DDBJ databases">
        <title>Multicomponent nature underlies the extraordinary mechanical properties of spider dragline silk.</title>
        <authorList>
            <person name="Kono N."/>
            <person name="Nakamura H."/>
            <person name="Mori M."/>
            <person name="Yoshida Y."/>
            <person name="Ohtoshi R."/>
            <person name="Malay A.D."/>
            <person name="Moran D.A.P."/>
            <person name="Tomita M."/>
            <person name="Numata K."/>
            <person name="Arakawa K."/>
        </authorList>
    </citation>
    <scope>NUCLEOTIDE SEQUENCE</scope>
</reference>
<name>A0A8X6NPE4_NEPPI</name>
<gene>
    <name evidence="1" type="ORF">NPIL_375221</name>
</gene>
<proteinExistence type="predicted"/>